<comment type="pathway">
    <text evidence="1 8">Cofactor biosynthesis; ubiquinone biosynthesis.</text>
</comment>
<comment type="cofactor">
    <cofactor evidence="8">
        <name>Fe cation</name>
        <dbReference type="ChEBI" id="CHEBI:24875"/>
    </cofactor>
    <text evidence="8">Binds 2 iron ions per subunit.</text>
</comment>
<feature type="binding site" evidence="8">
    <location>
        <position position="114"/>
    </location>
    <ligand>
        <name>Fe cation</name>
        <dbReference type="ChEBI" id="CHEBI:24875"/>
        <label>1</label>
    </ligand>
</feature>
<dbReference type="GO" id="GO:0006744">
    <property type="term" value="P:ubiquinone biosynthetic process"/>
    <property type="evidence" value="ECO:0007669"/>
    <property type="project" value="UniProtKB-UniRule"/>
</dbReference>
<evidence type="ECO:0000256" key="5">
    <source>
        <dbReference type="ARBA" id="ARBA00023004"/>
    </source>
</evidence>
<dbReference type="SUPFAM" id="SSF47240">
    <property type="entry name" value="Ferritin-like"/>
    <property type="match status" value="1"/>
</dbReference>
<comment type="subunit">
    <text evidence="8">Component of a multi-subunit COQ enzyme complex, composed of at least COQ3, COQ4, COQ5, COQ6, COQ7 and COQ9.</text>
</comment>
<keyword evidence="8" id="KW-0999">Mitochondrion inner membrane</keyword>
<dbReference type="VEuPathDB" id="FungiDB:MSYG_3090"/>
<dbReference type="GO" id="GO:0016709">
    <property type="term" value="F:oxidoreductase activity, acting on paired donors, with incorporation or reduction of molecular oxygen, NAD(P)H as one donor, and incorporation of one atom of oxygen"/>
    <property type="evidence" value="ECO:0007669"/>
    <property type="project" value="UniProtKB-UniRule"/>
</dbReference>
<dbReference type="InterPro" id="IPR011566">
    <property type="entry name" value="Ubq_synth_Coq7"/>
</dbReference>
<feature type="binding site" evidence="8">
    <location>
        <position position="217"/>
    </location>
    <ligand>
        <name>Fe cation</name>
        <dbReference type="ChEBI" id="CHEBI:24875"/>
        <label>2</label>
    </ligand>
</feature>
<keyword evidence="5 8" id="KW-0408">Iron</keyword>
<feature type="binding site" evidence="8">
    <location>
        <position position="81"/>
    </location>
    <ligand>
        <name>Fe cation</name>
        <dbReference type="ChEBI" id="CHEBI:24875"/>
        <label>1</label>
    </ligand>
</feature>
<proteinExistence type="inferred from homology"/>
<keyword evidence="3 8" id="KW-0479">Metal-binding</keyword>
<dbReference type="OMA" id="WSTAVMG"/>
<dbReference type="AlphaFoldDB" id="A0A1M8A8H7"/>
<dbReference type="UniPathway" id="UPA00232"/>
<accession>A0A1M8A8H7</accession>
<comment type="catalytic activity">
    <reaction evidence="8">
        <text>a 5-methoxy-2-methyl-3-(all-trans-polyprenyl)benzene-1,4-diol + AH2 + O2 = a 3-demethylubiquinol + A + H2O</text>
        <dbReference type="Rhea" id="RHEA:50908"/>
        <dbReference type="Rhea" id="RHEA-COMP:10859"/>
        <dbReference type="Rhea" id="RHEA-COMP:10914"/>
        <dbReference type="ChEBI" id="CHEBI:13193"/>
        <dbReference type="ChEBI" id="CHEBI:15377"/>
        <dbReference type="ChEBI" id="CHEBI:15379"/>
        <dbReference type="ChEBI" id="CHEBI:17499"/>
        <dbReference type="ChEBI" id="CHEBI:84167"/>
        <dbReference type="ChEBI" id="CHEBI:84422"/>
        <dbReference type="EC" id="1.14.99.60"/>
    </reaction>
</comment>
<dbReference type="Pfam" id="PF03232">
    <property type="entry name" value="COQ7"/>
    <property type="match status" value="1"/>
</dbReference>
<evidence type="ECO:0000256" key="7">
    <source>
        <dbReference type="ARBA" id="ARBA00023136"/>
    </source>
</evidence>
<dbReference type="GO" id="GO:0008682">
    <property type="term" value="F:3-demethoxyubiquinol 3-hydroxylase activity"/>
    <property type="evidence" value="ECO:0007669"/>
    <property type="project" value="UniProtKB-EC"/>
</dbReference>
<dbReference type="HAMAP" id="MF_01658">
    <property type="entry name" value="COQ7"/>
    <property type="match status" value="1"/>
</dbReference>
<evidence type="ECO:0000256" key="4">
    <source>
        <dbReference type="ARBA" id="ARBA00023002"/>
    </source>
</evidence>
<name>A0A1M8A8H7_MALS4</name>
<dbReference type="OrthoDB" id="275371at2759"/>
<dbReference type="PANTHER" id="PTHR11237:SF4">
    <property type="entry name" value="5-DEMETHOXYUBIQUINONE HYDROXYLASE, MITOCHONDRIAL"/>
    <property type="match status" value="1"/>
</dbReference>
<organism evidence="9 10">
    <name type="scientific">Malassezia sympodialis (strain ATCC 42132)</name>
    <name type="common">Atopic eczema-associated yeast</name>
    <dbReference type="NCBI Taxonomy" id="1230383"/>
    <lineage>
        <taxon>Eukaryota</taxon>
        <taxon>Fungi</taxon>
        <taxon>Dikarya</taxon>
        <taxon>Basidiomycota</taxon>
        <taxon>Ustilaginomycotina</taxon>
        <taxon>Malasseziomycetes</taxon>
        <taxon>Malasseziales</taxon>
        <taxon>Malasseziaceae</taxon>
        <taxon>Malassezia</taxon>
    </lineage>
</organism>
<feature type="binding site" evidence="8">
    <location>
        <position position="220"/>
    </location>
    <ligand>
        <name>Fe cation</name>
        <dbReference type="ChEBI" id="CHEBI:24875"/>
        <label>2</label>
    </ligand>
</feature>
<dbReference type="EC" id="1.14.99.60" evidence="8"/>
<evidence type="ECO:0000256" key="2">
    <source>
        <dbReference type="ARBA" id="ARBA00022688"/>
    </source>
</evidence>
<keyword evidence="7 8" id="KW-0472">Membrane</keyword>
<evidence type="ECO:0000256" key="6">
    <source>
        <dbReference type="ARBA" id="ARBA00023033"/>
    </source>
</evidence>
<comment type="similarity">
    <text evidence="8">Belongs to the COQ7 family.</text>
</comment>
<comment type="function">
    <text evidence="8">Catalyzes the hydroxylation of 2-polyprenyl-3-methyl-6-methoxy-1,4-benzoquinol (DMQH2) during ubiquinone biosynthesis. Has also a structural role in the COQ enzyme complex, stabilizing other COQ polypeptides.</text>
</comment>
<evidence type="ECO:0000313" key="10">
    <source>
        <dbReference type="Proteomes" id="UP000186303"/>
    </source>
</evidence>
<dbReference type="InterPro" id="IPR009078">
    <property type="entry name" value="Ferritin-like_SF"/>
</dbReference>
<keyword evidence="4 8" id="KW-0560">Oxidoreductase</keyword>
<dbReference type="Proteomes" id="UP000186303">
    <property type="component" value="Chromosome 4"/>
</dbReference>
<feature type="binding site" evidence="8">
    <location>
        <position position="117"/>
    </location>
    <ligand>
        <name>Fe cation</name>
        <dbReference type="ChEBI" id="CHEBI:24875"/>
        <label>1</label>
    </ligand>
</feature>
<evidence type="ECO:0000256" key="8">
    <source>
        <dbReference type="HAMAP-Rule" id="MF_03194"/>
    </source>
</evidence>
<comment type="subcellular location">
    <subcellularLocation>
        <location evidence="8">Mitochondrion inner membrane</location>
        <topology evidence="8">Peripheral membrane protein</topology>
        <orientation evidence="8">Matrix side</orientation>
    </subcellularLocation>
</comment>
<reference evidence="10" key="1">
    <citation type="journal article" date="2017" name="Nucleic Acids Res.">
        <title>Proteogenomics produces comprehensive and highly accurate protein-coding gene annotation in a complete genome assembly of Malassezia sympodialis.</title>
        <authorList>
            <person name="Zhu Y."/>
            <person name="Engstroem P.G."/>
            <person name="Tellgren-Roth C."/>
            <person name="Baudo C.D."/>
            <person name="Kennell J.C."/>
            <person name="Sun S."/>
            <person name="Billmyre R.B."/>
            <person name="Schroeder M.S."/>
            <person name="Andersson A."/>
            <person name="Holm T."/>
            <person name="Sigurgeirsson B."/>
            <person name="Wu G."/>
            <person name="Sankaranarayanan S.R."/>
            <person name="Siddharthan R."/>
            <person name="Sanyal K."/>
            <person name="Lundeberg J."/>
            <person name="Nystedt B."/>
            <person name="Boekhout T."/>
            <person name="Dawson T.L. Jr."/>
            <person name="Heitman J."/>
            <person name="Scheynius A."/>
            <person name="Lehtioe J."/>
        </authorList>
    </citation>
    <scope>NUCLEOTIDE SEQUENCE [LARGE SCALE GENOMIC DNA]</scope>
    <source>
        <strain evidence="10">ATCC 42132</strain>
    </source>
</reference>
<dbReference type="STRING" id="1230383.A0A1M8A8H7"/>
<keyword evidence="8" id="KW-0496">Mitochondrion</keyword>
<dbReference type="GO" id="GO:0046872">
    <property type="term" value="F:metal ion binding"/>
    <property type="evidence" value="ECO:0007669"/>
    <property type="project" value="UniProtKB-KW"/>
</dbReference>
<gene>
    <name evidence="8" type="primary">COQ7</name>
    <name evidence="9" type="ORF">MSYG_3090</name>
</gene>
<keyword evidence="2 8" id="KW-0831">Ubiquinone biosynthesis</keyword>
<protein>
    <recommendedName>
        <fullName evidence="8">5-demethoxyubiquinone hydroxylase, mitochondrial</fullName>
        <shortName evidence="8">DMQ hydroxylase</shortName>
        <ecNumber evidence="8">1.14.99.60</ecNumber>
    </recommendedName>
    <alternativeName>
        <fullName evidence="8">Ubiquinone biosynthesis monooxygenase COQ7</fullName>
    </alternativeName>
</protein>
<feature type="binding site" evidence="8">
    <location>
        <position position="217"/>
    </location>
    <ligand>
        <name>Fe cation</name>
        <dbReference type="ChEBI" id="CHEBI:24875"/>
        <label>1</label>
    </ligand>
</feature>
<evidence type="ECO:0000256" key="3">
    <source>
        <dbReference type="ARBA" id="ARBA00022723"/>
    </source>
</evidence>
<keyword evidence="6 8" id="KW-0503">Monooxygenase</keyword>
<evidence type="ECO:0000256" key="1">
    <source>
        <dbReference type="ARBA" id="ARBA00004749"/>
    </source>
</evidence>
<dbReference type="GO" id="GO:0031314">
    <property type="term" value="C:extrinsic component of mitochondrial inner membrane"/>
    <property type="evidence" value="ECO:0007669"/>
    <property type="project" value="UniProtKB-UniRule"/>
</dbReference>
<feature type="binding site" evidence="8">
    <location>
        <position position="166"/>
    </location>
    <ligand>
        <name>Fe cation</name>
        <dbReference type="ChEBI" id="CHEBI:24875"/>
        <label>2</label>
    </ligand>
</feature>
<keyword evidence="9" id="KW-0830">Ubiquinone</keyword>
<keyword evidence="10" id="KW-1185">Reference proteome</keyword>
<dbReference type="PANTHER" id="PTHR11237">
    <property type="entry name" value="COENZYME Q10 BIOSYNTHESIS PROTEIN 7"/>
    <property type="match status" value="1"/>
</dbReference>
<dbReference type="CDD" id="cd01042">
    <property type="entry name" value="DMQH"/>
    <property type="match status" value="1"/>
</dbReference>
<dbReference type="EMBL" id="LT671824">
    <property type="protein sequence ID" value="SHO78743.1"/>
    <property type="molecule type" value="Genomic_DNA"/>
</dbReference>
<evidence type="ECO:0000313" key="9">
    <source>
        <dbReference type="EMBL" id="SHO78743.1"/>
    </source>
</evidence>
<feature type="binding site" evidence="8">
    <location>
        <position position="114"/>
    </location>
    <ligand>
        <name>Fe cation</name>
        <dbReference type="ChEBI" id="CHEBI:24875"/>
        <label>2</label>
    </ligand>
</feature>
<sequence>MYHVTIMFRAGSRCMVELPATCRLITQRRAFQTENLASDAFTKNSSDRIARMAKALRFIQALDPVDRKAVASMLRVDHSGEVAANTIYEAQADVFGYRGQISVKNLVSDMWENEKKHLHAAATMLDDYRTRPSALVPVWALAGRILGGFTAYLGEKSAMACTEAVETAIGEHYDDQLQHLSDIREKLSKTYTGDKMQELDESLALLRSVLVEFRDDELEHLDTAVDHDSQQAPAHALLSAVVEYGCKGAIEIAKRI</sequence>